<evidence type="ECO:0000313" key="3">
    <source>
        <dbReference type="Proteomes" id="UP000683139"/>
    </source>
</evidence>
<dbReference type="Proteomes" id="UP000683139">
    <property type="component" value="Unassembled WGS sequence"/>
</dbReference>
<feature type="transmembrane region" description="Helical" evidence="1">
    <location>
        <begin position="41"/>
        <end position="59"/>
    </location>
</feature>
<name>A0A920CVZ3_9BACL</name>
<protein>
    <recommendedName>
        <fullName evidence="4">DUF1294 domain-containing protein</fullName>
    </recommendedName>
</protein>
<keyword evidence="1" id="KW-0472">Membrane</keyword>
<evidence type="ECO:0008006" key="4">
    <source>
        <dbReference type="Google" id="ProtNLM"/>
    </source>
</evidence>
<dbReference type="GO" id="GO:0003676">
    <property type="term" value="F:nucleic acid binding"/>
    <property type="evidence" value="ECO:0007669"/>
    <property type="project" value="InterPro"/>
</dbReference>
<proteinExistence type="predicted"/>
<dbReference type="EMBL" id="BOSE01000001">
    <property type="protein sequence ID" value="GIP14675.1"/>
    <property type="molecule type" value="Genomic_DNA"/>
</dbReference>
<evidence type="ECO:0000313" key="2">
    <source>
        <dbReference type="EMBL" id="GIP14675.1"/>
    </source>
</evidence>
<gene>
    <name evidence="2" type="ORF">J40TS1_03170</name>
</gene>
<sequence length="92" mass="10412">METLMWVAGYVLFLNVYLYWLMGKDKAAAKKNQPRIPERHFFLFSALGGATGAYLGMQAHRHKTQHRSFKIGLPIMIAVHIAIVILIVGVLM</sequence>
<dbReference type="AlphaFoldDB" id="A0A920CVZ3"/>
<dbReference type="RefSeq" id="WP_246563032.1">
    <property type="nucleotide sequence ID" value="NZ_BOSE01000001.1"/>
</dbReference>
<evidence type="ECO:0000256" key="1">
    <source>
        <dbReference type="SAM" id="Phobius"/>
    </source>
</evidence>
<dbReference type="InterPro" id="IPR010718">
    <property type="entry name" value="DUF1294"/>
</dbReference>
<keyword evidence="1" id="KW-1133">Transmembrane helix</keyword>
<organism evidence="2 3">
    <name type="scientific">Paenibacillus montaniterrae</name>
    <dbReference type="NCBI Taxonomy" id="429341"/>
    <lineage>
        <taxon>Bacteria</taxon>
        <taxon>Bacillati</taxon>
        <taxon>Bacillota</taxon>
        <taxon>Bacilli</taxon>
        <taxon>Bacillales</taxon>
        <taxon>Paenibacillaceae</taxon>
        <taxon>Paenibacillus</taxon>
    </lineage>
</organism>
<keyword evidence="1" id="KW-0812">Transmembrane</keyword>
<feature type="transmembrane region" description="Helical" evidence="1">
    <location>
        <begin position="6"/>
        <end position="21"/>
    </location>
</feature>
<dbReference type="PIRSF" id="PIRSF002599">
    <property type="entry name" value="Cold_shock_A"/>
    <property type="match status" value="1"/>
</dbReference>
<keyword evidence="3" id="KW-1185">Reference proteome</keyword>
<dbReference type="InterPro" id="IPR012156">
    <property type="entry name" value="Cold_shock_CspA"/>
</dbReference>
<reference evidence="2" key="1">
    <citation type="submission" date="2021-03" db="EMBL/GenBank/DDBJ databases">
        <title>Antimicrobial resistance genes in bacteria isolated from Japanese honey, and their potential for conferring macrolide and lincosamide resistance in the American foulbrood pathogen Paenibacillus larvae.</title>
        <authorList>
            <person name="Okamoto M."/>
            <person name="Kumagai M."/>
            <person name="Kanamori H."/>
            <person name="Takamatsu D."/>
        </authorList>
    </citation>
    <scope>NUCLEOTIDE SEQUENCE</scope>
    <source>
        <strain evidence="2">J40TS1</strain>
    </source>
</reference>
<accession>A0A920CVZ3</accession>
<comment type="caution">
    <text evidence="2">The sequence shown here is derived from an EMBL/GenBank/DDBJ whole genome shotgun (WGS) entry which is preliminary data.</text>
</comment>
<feature type="transmembrane region" description="Helical" evidence="1">
    <location>
        <begin position="71"/>
        <end position="91"/>
    </location>
</feature>
<dbReference type="Pfam" id="PF06961">
    <property type="entry name" value="DUF1294"/>
    <property type="match status" value="1"/>
</dbReference>